<accession>A0A2H9ZZX6</accession>
<feature type="domain" description="Reverse transcriptase" evidence="2">
    <location>
        <begin position="320"/>
        <end position="599"/>
    </location>
</feature>
<dbReference type="CDD" id="cd01650">
    <property type="entry name" value="RT_nLTR_like"/>
    <property type="match status" value="1"/>
</dbReference>
<dbReference type="InterPro" id="IPR052343">
    <property type="entry name" value="Retrotransposon-Effector_Assoc"/>
</dbReference>
<dbReference type="EC" id="3.1.27.-" evidence="3"/>
<keyword evidence="3" id="KW-0378">Hydrolase</keyword>
<evidence type="ECO:0000313" key="4">
    <source>
        <dbReference type="Proteomes" id="UP000236161"/>
    </source>
</evidence>
<dbReference type="Proteomes" id="UP000236161">
    <property type="component" value="Unassembled WGS sequence"/>
</dbReference>
<dbReference type="EMBL" id="KZ452114">
    <property type="protein sequence ID" value="PKA48832.1"/>
    <property type="molecule type" value="Genomic_DNA"/>
</dbReference>
<gene>
    <name evidence="3" type="ORF">AXF42_Ash021383</name>
</gene>
<feature type="coiled-coil region" evidence="1">
    <location>
        <begin position="132"/>
        <end position="159"/>
    </location>
</feature>
<dbReference type="Pfam" id="PF00078">
    <property type="entry name" value="RVT_1"/>
    <property type="match status" value="1"/>
</dbReference>
<dbReference type="PROSITE" id="PS50878">
    <property type="entry name" value="RT_POL"/>
    <property type="match status" value="1"/>
</dbReference>
<dbReference type="OrthoDB" id="786283at2759"/>
<evidence type="ECO:0000259" key="2">
    <source>
        <dbReference type="PROSITE" id="PS50878"/>
    </source>
</evidence>
<organism evidence="3 4">
    <name type="scientific">Apostasia shenzhenica</name>
    <dbReference type="NCBI Taxonomy" id="1088818"/>
    <lineage>
        <taxon>Eukaryota</taxon>
        <taxon>Viridiplantae</taxon>
        <taxon>Streptophyta</taxon>
        <taxon>Embryophyta</taxon>
        <taxon>Tracheophyta</taxon>
        <taxon>Spermatophyta</taxon>
        <taxon>Magnoliopsida</taxon>
        <taxon>Liliopsida</taxon>
        <taxon>Asparagales</taxon>
        <taxon>Orchidaceae</taxon>
        <taxon>Apostasioideae</taxon>
        <taxon>Apostasia</taxon>
    </lineage>
</organism>
<dbReference type="PANTHER" id="PTHR46890:SF48">
    <property type="entry name" value="RNA-DIRECTED DNA POLYMERASE"/>
    <property type="match status" value="1"/>
</dbReference>
<reference evidence="3 4" key="1">
    <citation type="journal article" date="2017" name="Nature">
        <title>The Apostasia genome and the evolution of orchids.</title>
        <authorList>
            <person name="Zhang G.Q."/>
            <person name="Liu K.W."/>
            <person name="Li Z."/>
            <person name="Lohaus R."/>
            <person name="Hsiao Y.Y."/>
            <person name="Niu S.C."/>
            <person name="Wang J.Y."/>
            <person name="Lin Y.C."/>
            <person name="Xu Q."/>
            <person name="Chen L.J."/>
            <person name="Yoshida K."/>
            <person name="Fujiwara S."/>
            <person name="Wang Z.W."/>
            <person name="Zhang Y.Q."/>
            <person name="Mitsuda N."/>
            <person name="Wang M."/>
            <person name="Liu G.H."/>
            <person name="Pecoraro L."/>
            <person name="Huang H.X."/>
            <person name="Xiao X.J."/>
            <person name="Lin M."/>
            <person name="Wu X.Y."/>
            <person name="Wu W.L."/>
            <person name="Chen Y.Y."/>
            <person name="Chang S.B."/>
            <person name="Sakamoto S."/>
            <person name="Ohme-Takagi M."/>
            <person name="Yagi M."/>
            <person name="Zeng S.J."/>
            <person name="Shen C.Y."/>
            <person name="Yeh C.M."/>
            <person name="Luo Y.B."/>
            <person name="Tsai W.C."/>
            <person name="Van de Peer Y."/>
            <person name="Liu Z.J."/>
        </authorList>
    </citation>
    <scope>NUCLEOTIDE SEQUENCE [LARGE SCALE GENOMIC DNA]</scope>
    <source>
        <strain evidence="4">cv. Shenzhen</strain>
        <tissue evidence="3">Stem</tissue>
    </source>
</reference>
<keyword evidence="1" id="KW-0175">Coiled coil</keyword>
<sequence>MEEFNNAILEAGLEDAGYHGKPYTWSNSNLSERIDRDLINSCWAQQFEITAVTHLDRLCSDHAPILIDVKSNVSNGRPRFRFQNMWCTHKDLPKIVQESWEQSVDTYCPLLSLHLKMKRLKMDLSSWNKNKFGNIFENIKTLKQEVKDLEDKFDDSHKDDDRVMWNEVKAKLQFWYNCEEIFWKQKAAIKWWKEGEANTKFFHNLVKKKRKRLFVDHLMGTDGNWITTNEDLETSGVEYFGQLLSSEGCTFTDSDFAHIPNMVTDLDNNTLLSTPTLEEVKEAIFSIHKDSAPGPDGFGSGFFQYCWDIIKSDLLQAASAFLSGSHLDRAYTSSLIVLVPKSDEVSTWKDFRPISLSNVKTKFLSKILVNRLRTVISDIISPNQSGFTPGRDISDNILLAQELFHSLNKGKRGGNIALKLDMEKAYDRMEWSFVMQMLTKFGFSPIFRNIISNFISNSWFSLLINGKQTGFFKSSRGLKQGDPLSPILFILASEFLSRGLNALMTNNPAISYYSHCATNIFHLAYADDCIIFCNGAKKSIVKVLDFLNRYQTCSGQKINKEKSSFICPKSSSPSRIHHWEEITHFVHSKLPFNYLGCPIFLGNPRNNFFDPILNKIRSHIGGWEDKWLSKGAKLVLINHVLMTIPLYTFQVIPPTKAVQKAIEKLFSKFLWSGNSNKRCLSWAKWEDLCFPLDEGGLGIWSLSDMQICLPLQVMVEV</sequence>
<protein>
    <submittedName>
        <fullName evidence="3">Ribonuclease H protein</fullName>
        <ecNumber evidence="3">3.1.27.-</ecNumber>
    </submittedName>
</protein>
<dbReference type="InterPro" id="IPR043502">
    <property type="entry name" value="DNA/RNA_pol_sf"/>
</dbReference>
<dbReference type="GO" id="GO:0016787">
    <property type="term" value="F:hydrolase activity"/>
    <property type="evidence" value="ECO:0007669"/>
    <property type="project" value="UniProtKB-KW"/>
</dbReference>
<dbReference type="STRING" id="1088818.A0A2H9ZZX6"/>
<evidence type="ECO:0000256" key="1">
    <source>
        <dbReference type="SAM" id="Coils"/>
    </source>
</evidence>
<name>A0A2H9ZZX6_9ASPA</name>
<dbReference type="InterPro" id="IPR000477">
    <property type="entry name" value="RT_dom"/>
</dbReference>
<proteinExistence type="predicted"/>
<dbReference type="Gene3D" id="3.60.10.10">
    <property type="entry name" value="Endonuclease/exonuclease/phosphatase"/>
    <property type="match status" value="1"/>
</dbReference>
<dbReference type="PANTHER" id="PTHR46890">
    <property type="entry name" value="NON-LTR RETROLELEMENT REVERSE TRANSCRIPTASE-LIKE PROTEIN-RELATED"/>
    <property type="match status" value="1"/>
</dbReference>
<dbReference type="SUPFAM" id="SSF56219">
    <property type="entry name" value="DNase I-like"/>
    <property type="match status" value="1"/>
</dbReference>
<keyword evidence="4" id="KW-1185">Reference proteome</keyword>
<dbReference type="InterPro" id="IPR036691">
    <property type="entry name" value="Endo/exonu/phosph_ase_sf"/>
</dbReference>
<dbReference type="AlphaFoldDB" id="A0A2H9ZZX6"/>
<dbReference type="SUPFAM" id="SSF56672">
    <property type="entry name" value="DNA/RNA polymerases"/>
    <property type="match status" value="1"/>
</dbReference>
<evidence type="ECO:0000313" key="3">
    <source>
        <dbReference type="EMBL" id="PKA48832.1"/>
    </source>
</evidence>